<sequence length="94" mass="10932">MVYTCGQCRTHLTSHDDIISKSFHGRRGRAYLFDQAVNITLDPPEDRFLITGLHSVQDIHCKRCETLVGWTYARAYEPSQKYKEGKFIIEKINL</sequence>
<dbReference type="HOGENOM" id="CLU_043857_3_2_1"/>
<dbReference type="GO" id="GO:0046872">
    <property type="term" value="F:metal ion binding"/>
    <property type="evidence" value="ECO:0007669"/>
    <property type="project" value="UniProtKB-KW"/>
</dbReference>
<dbReference type="AlphaFoldDB" id="B8CAZ4"/>
<dbReference type="KEGG" id="tps:THAPSDRAFT_37120"/>
<dbReference type="InterPro" id="IPR004910">
    <property type="entry name" value="Yippee/Mis18/Cereblon"/>
</dbReference>
<reference evidence="6 7" key="2">
    <citation type="journal article" date="2008" name="Nature">
        <title>The Phaeodactylum genome reveals the evolutionary history of diatom genomes.</title>
        <authorList>
            <person name="Bowler C."/>
            <person name="Allen A.E."/>
            <person name="Badger J.H."/>
            <person name="Grimwood J."/>
            <person name="Jabbari K."/>
            <person name="Kuo A."/>
            <person name="Maheswari U."/>
            <person name="Martens C."/>
            <person name="Maumus F."/>
            <person name="Otillar R.P."/>
            <person name="Rayko E."/>
            <person name="Salamov A."/>
            <person name="Vandepoele K."/>
            <person name="Beszteri B."/>
            <person name="Gruber A."/>
            <person name="Heijde M."/>
            <person name="Katinka M."/>
            <person name="Mock T."/>
            <person name="Valentin K."/>
            <person name="Verret F."/>
            <person name="Berges J.A."/>
            <person name="Brownlee C."/>
            <person name="Cadoret J.P."/>
            <person name="Chiovitti A."/>
            <person name="Choi C.J."/>
            <person name="Coesel S."/>
            <person name="De Martino A."/>
            <person name="Detter J.C."/>
            <person name="Durkin C."/>
            <person name="Falciatore A."/>
            <person name="Fournet J."/>
            <person name="Haruta M."/>
            <person name="Huysman M.J."/>
            <person name="Jenkins B.D."/>
            <person name="Jiroutova K."/>
            <person name="Jorgensen R.E."/>
            <person name="Joubert Y."/>
            <person name="Kaplan A."/>
            <person name="Kroger N."/>
            <person name="Kroth P.G."/>
            <person name="La Roche J."/>
            <person name="Lindquist E."/>
            <person name="Lommer M."/>
            <person name="Martin-Jezequel V."/>
            <person name="Lopez P.J."/>
            <person name="Lucas S."/>
            <person name="Mangogna M."/>
            <person name="McGinnis K."/>
            <person name="Medlin L.K."/>
            <person name="Montsant A."/>
            <person name="Oudot-Le Secq M.P."/>
            <person name="Napoli C."/>
            <person name="Obornik M."/>
            <person name="Parker M.S."/>
            <person name="Petit J.L."/>
            <person name="Porcel B.M."/>
            <person name="Poulsen N."/>
            <person name="Robison M."/>
            <person name="Rychlewski L."/>
            <person name="Rynearson T.A."/>
            <person name="Schmutz J."/>
            <person name="Shapiro H."/>
            <person name="Siaut M."/>
            <person name="Stanley M."/>
            <person name="Sussman M.R."/>
            <person name="Taylor A.R."/>
            <person name="Vardi A."/>
            <person name="von Dassow P."/>
            <person name="Vyverman W."/>
            <person name="Willis A."/>
            <person name="Wyrwicz L.S."/>
            <person name="Rokhsar D.S."/>
            <person name="Weissenbach J."/>
            <person name="Armbrust E.V."/>
            <person name="Green B.R."/>
            <person name="Van de Peer Y."/>
            <person name="Grigoriev I.V."/>
        </authorList>
    </citation>
    <scope>NUCLEOTIDE SEQUENCE [LARGE SCALE GENOMIC DNA]</scope>
    <source>
        <strain evidence="6 7">CCMP1335</strain>
    </source>
</reference>
<dbReference type="RefSeq" id="XP_002293305.1">
    <property type="nucleotide sequence ID" value="XM_002293269.1"/>
</dbReference>
<dbReference type="eggNOG" id="KOG3399">
    <property type="taxonomic scope" value="Eukaryota"/>
</dbReference>
<evidence type="ECO:0000256" key="3">
    <source>
        <dbReference type="ARBA" id="ARBA00022833"/>
    </source>
</evidence>
<dbReference type="Proteomes" id="UP000001449">
    <property type="component" value="Chromosome 13"/>
</dbReference>
<dbReference type="PROSITE" id="PS51792">
    <property type="entry name" value="YIPPEE"/>
    <property type="match status" value="1"/>
</dbReference>
<evidence type="ECO:0000256" key="1">
    <source>
        <dbReference type="ARBA" id="ARBA00005613"/>
    </source>
</evidence>
<gene>
    <name evidence="6" type="ORF">THAPSDRAFT_37120</name>
</gene>
<accession>B8CAZ4</accession>
<dbReference type="PANTHER" id="PTHR13848">
    <property type="entry name" value="PROTEIN YIPPEE-LIKE CG15309-RELATED"/>
    <property type="match status" value="1"/>
</dbReference>
<feature type="domain" description="Yippee" evidence="5">
    <location>
        <begin position="1"/>
        <end position="94"/>
    </location>
</feature>
<keyword evidence="3" id="KW-0862">Zinc</keyword>
<keyword evidence="7" id="KW-1185">Reference proteome</keyword>
<dbReference type="Pfam" id="PF03226">
    <property type="entry name" value="Yippee-Mis18"/>
    <property type="match status" value="1"/>
</dbReference>
<keyword evidence="2" id="KW-0479">Metal-binding</keyword>
<protein>
    <recommendedName>
        <fullName evidence="4">Protein yippee-like</fullName>
    </recommendedName>
</protein>
<proteinExistence type="inferred from homology"/>
<dbReference type="PaxDb" id="35128-Thaps37120"/>
<feature type="non-terminal residue" evidence="6">
    <location>
        <position position="94"/>
    </location>
</feature>
<evidence type="ECO:0000313" key="6">
    <source>
        <dbReference type="EMBL" id="EED89041.1"/>
    </source>
</evidence>
<dbReference type="InParanoid" id="B8CAZ4"/>
<name>B8CAZ4_THAPS</name>
<dbReference type="FunCoup" id="B8CAZ4">
    <property type="interactions" value="11"/>
</dbReference>
<dbReference type="EMBL" id="CM000648">
    <property type="protein sequence ID" value="EED89041.1"/>
    <property type="molecule type" value="Genomic_DNA"/>
</dbReference>
<evidence type="ECO:0000313" key="7">
    <source>
        <dbReference type="Proteomes" id="UP000001449"/>
    </source>
</evidence>
<dbReference type="OMA" id="SSRIYGC"/>
<dbReference type="InterPro" id="IPR039058">
    <property type="entry name" value="Yippee_fam"/>
</dbReference>
<evidence type="ECO:0000259" key="5">
    <source>
        <dbReference type="PROSITE" id="PS51792"/>
    </source>
</evidence>
<dbReference type="STRING" id="35128.B8CAZ4"/>
<comment type="similarity">
    <text evidence="1 4">Belongs to the yippee family.</text>
</comment>
<evidence type="ECO:0000256" key="2">
    <source>
        <dbReference type="ARBA" id="ARBA00022723"/>
    </source>
</evidence>
<organism evidence="6 7">
    <name type="scientific">Thalassiosira pseudonana</name>
    <name type="common">Marine diatom</name>
    <name type="synonym">Cyclotella nana</name>
    <dbReference type="NCBI Taxonomy" id="35128"/>
    <lineage>
        <taxon>Eukaryota</taxon>
        <taxon>Sar</taxon>
        <taxon>Stramenopiles</taxon>
        <taxon>Ochrophyta</taxon>
        <taxon>Bacillariophyta</taxon>
        <taxon>Coscinodiscophyceae</taxon>
        <taxon>Thalassiosirophycidae</taxon>
        <taxon>Thalassiosirales</taxon>
        <taxon>Thalassiosiraceae</taxon>
        <taxon>Thalassiosira</taxon>
    </lineage>
</organism>
<evidence type="ECO:0000256" key="4">
    <source>
        <dbReference type="RuleBase" id="RU110713"/>
    </source>
</evidence>
<reference evidence="6 7" key="1">
    <citation type="journal article" date="2004" name="Science">
        <title>The genome of the diatom Thalassiosira pseudonana: ecology, evolution, and metabolism.</title>
        <authorList>
            <person name="Armbrust E.V."/>
            <person name="Berges J.A."/>
            <person name="Bowler C."/>
            <person name="Green B.R."/>
            <person name="Martinez D."/>
            <person name="Putnam N.H."/>
            <person name="Zhou S."/>
            <person name="Allen A.E."/>
            <person name="Apt K.E."/>
            <person name="Bechner M."/>
            <person name="Brzezinski M.A."/>
            <person name="Chaal B.K."/>
            <person name="Chiovitti A."/>
            <person name="Davis A.K."/>
            <person name="Demarest M.S."/>
            <person name="Detter J.C."/>
            <person name="Glavina T."/>
            <person name="Goodstein D."/>
            <person name="Hadi M.Z."/>
            <person name="Hellsten U."/>
            <person name="Hildebrand M."/>
            <person name="Jenkins B.D."/>
            <person name="Jurka J."/>
            <person name="Kapitonov V.V."/>
            <person name="Kroger N."/>
            <person name="Lau W.W."/>
            <person name="Lane T.W."/>
            <person name="Larimer F.W."/>
            <person name="Lippmeier J.C."/>
            <person name="Lucas S."/>
            <person name="Medina M."/>
            <person name="Montsant A."/>
            <person name="Obornik M."/>
            <person name="Parker M.S."/>
            <person name="Palenik B."/>
            <person name="Pazour G.J."/>
            <person name="Richardson P.M."/>
            <person name="Rynearson T.A."/>
            <person name="Saito M.A."/>
            <person name="Schwartz D.C."/>
            <person name="Thamatrakoln K."/>
            <person name="Valentin K."/>
            <person name="Vardi A."/>
            <person name="Wilkerson F.P."/>
            <person name="Rokhsar D.S."/>
        </authorList>
    </citation>
    <scope>NUCLEOTIDE SEQUENCE [LARGE SCALE GENOMIC DNA]</scope>
    <source>
        <strain evidence="6 7">CCMP1335</strain>
    </source>
</reference>
<dbReference type="InterPro" id="IPR034751">
    <property type="entry name" value="Yippee"/>
</dbReference>
<dbReference type="GeneID" id="7452969"/>